<comment type="caution">
    <text evidence="3">The sequence shown here is derived from an EMBL/GenBank/DDBJ whole genome shotgun (WGS) entry which is preliminary data.</text>
</comment>
<dbReference type="InterPro" id="IPR000073">
    <property type="entry name" value="AB_hydrolase_1"/>
</dbReference>
<organism evidence="3 4">
    <name type="scientific">Mycobacterium decipiens</name>
    <dbReference type="NCBI Taxonomy" id="1430326"/>
    <lineage>
        <taxon>Bacteria</taxon>
        <taxon>Bacillati</taxon>
        <taxon>Actinomycetota</taxon>
        <taxon>Actinomycetes</taxon>
        <taxon>Mycobacteriales</taxon>
        <taxon>Mycobacteriaceae</taxon>
        <taxon>Mycobacterium</taxon>
    </lineage>
</organism>
<dbReference type="RefSeq" id="WP_085327401.1">
    <property type="nucleotide sequence ID" value="NZ_NCXP01000048.1"/>
</dbReference>
<dbReference type="InterPro" id="IPR051340">
    <property type="entry name" value="Haloalkane_dehalogenase"/>
</dbReference>
<dbReference type="SUPFAM" id="SSF53474">
    <property type="entry name" value="alpha/beta-Hydrolases"/>
    <property type="match status" value="1"/>
</dbReference>
<dbReference type="EMBL" id="NCXP01000048">
    <property type="protein sequence ID" value="OSC37023.1"/>
    <property type="molecule type" value="Genomic_DNA"/>
</dbReference>
<dbReference type="OrthoDB" id="334507at2"/>
<name>A0A1X2LP76_9MYCO</name>
<accession>A0A1X2LP76</accession>
<dbReference type="PANTHER" id="PTHR42977:SF3">
    <property type="entry name" value="AB HYDROLASE-1 DOMAIN-CONTAINING PROTEIN"/>
    <property type="match status" value="1"/>
</dbReference>
<feature type="domain" description="AB hydrolase-1" evidence="2">
    <location>
        <begin position="25"/>
        <end position="128"/>
    </location>
</feature>
<protein>
    <recommendedName>
        <fullName evidence="2">AB hydrolase-1 domain-containing protein</fullName>
    </recommendedName>
</protein>
<evidence type="ECO:0000313" key="4">
    <source>
        <dbReference type="Proteomes" id="UP000193247"/>
    </source>
</evidence>
<evidence type="ECO:0000313" key="3">
    <source>
        <dbReference type="EMBL" id="OSC37023.1"/>
    </source>
</evidence>
<dbReference type="Pfam" id="PF00561">
    <property type="entry name" value="Abhydrolase_1"/>
    <property type="match status" value="1"/>
</dbReference>
<dbReference type="STRING" id="1430326.B8W66_22120"/>
<gene>
    <name evidence="3" type="ORF">B8W66_22120</name>
</gene>
<dbReference type="Gene3D" id="3.40.50.1820">
    <property type="entry name" value="alpha/beta hydrolase"/>
    <property type="match status" value="1"/>
</dbReference>
<dbReference type="InterPro" id="IPR029058">
    <property type="entry name" value="AB_hydrolase_fold"/>
</dbReference>
<sequence>MSAPQLQRVEVDGLTLTFRELGNGPAVLLLHGWPTSSWLWRDVMPPIAQRNRVIALDLPGFGGSAKPPDQHYGFRFYDEVLDGFLAERGVGKVALGVHDLGGPVGVHWAVHNRERITHLALLNTLLYPELSWAVKAFVALCTLPLARSWITSPRGIRFSMRLGVEDKSRMTGAALEPYQEPFHDLAARRALAATAKGLSVGGMKRIAAGLPQLNVPARIIYGAEDRILPDVAKTMERASRDLGGAEITRLSGVGHFCQEERGVEIGNLLAAFFSATEG</sequence>
<dbReference type="InterPro" id="IPR000639">
    <property type="entry name" value="Epox_hydrolase-like"/>
</dbReference>
<dbReference type="Proteomes" id="UP000193247">
    <property type="component" value="Unassembled WGS sequence"/>
</dbReference>
<dbReference type="PANTHER" id="PTHR42977">
    <property type="entry name" value="HYDROLASE-RELATED"/>
    <property type="match status" value="1"/>
</dbReference>
<keyword evidence="4" id="KW-1185">Reference proteome</keyword>
<reference evidence="3 4" key="1">
    <citation type="submission" date="2017-04" db="EMBL/GenBank/DDBJ databases">
        <title>The new phylogeny of genus Mycobacterium.</title>
        <authorList>
            <person name="Tortoli E."/>
            <person name="Trovato A."/>
            <person name="Cirillo D.M."/>
        </authorList>
    </citation>
    <scope>NUCLEOTIDE SEQUENCE [LARGE SCALE GENOMIC DNA]</scope>
    <source>
        <strain evidence="3 4">TBL 1200985</strain>
    </source>
</reference>
<dbReference type="GO" id="GO:0004301">
    <property type="term" value="F:epoxide hydrolase activity"/>
    <property type="evidence" value="ECO:0007669"/>
    <property type="project" value="TreeGrafter"/>
</dbReference>
<proteinExistence type="predicted"/>
<keyword evidence="1" id="KW-0378">Hydrolase</keyword>
<dbReference type="PRINTS" id="PR00412">
    <property type="entry name" value="EPOXHYDRLASE"/>
</dbReference>
<dbReference type="PRINTS" id="PR00111">
    <property type="entry name" value="ABHYDROLASE"/>
</dbReference>
<evidence type="ECO:0000256" key="1">
    <source>
        <dbReference type="ARBA" id="ARBA00022801"/>
    </source>
</evidence>
<dbReference type="AlphaFoldDB" id="A0A1X2LP76"/>
<evidence type="ECO:0000259" key="2">
    <source>
        <dbReference type="Pfam" id="PF00561"/>
    </source>
</evidence>